<dbReference type="SUPFAM" id="SSF56091">
    <property type="entry name" value="DNA ligase/mRNA capping enzyme, catalytic domain"/>
    <property type="match status" value="1"/>
</dbReference>
<comment type="cofactor">
    <cofactor evidence="1">
        <name>Mn(2+)</name>
        <dbReference type="ChEBI" id="CHEBI:29035"/>
    </cofactor>
</comment>
<evidence type="ECO:0000313" key="25">
    <source>
        <dbReference type="EMBL" id="WZO32532.1"/>
    </source>
</evidence>
<feature type="domain" description="ATP-dependent DNA ligase family profile" evidence="24">
    <location>
        <begin position="686"/>
        <end position="809"/>
    </location>
</feature>
<dbReference type="Pfam" id="PF13298">
    <property type="entry name" value="LigD_N"/>
    <property type="match status" value="1"/>
</dbReference>
<keyword evidence="17" id="KW-0464">Manganese</keyword>
<evidence type="ECO:0000256" key="22">
    <source>
        <dbReference type="ARBA" id="ARBA00049990"/>
    </source>
</evidence>
<dbReference type="AlphaFoldDB" id="A0AAU6S6M2"/>
<dbReference type="GO" id="GO:0006281">
    <property type="term" value="P:DNA repair"/>
    <property type="evidence" value="ECO:0007669"/>
    <property type="project" value="UniProtKB-KW"/>
</dbReference>
<dbReference type="PROSITE" id="PS50160">
    <property type="entry name" value="DNA_LIGASE_A3"/>
    <property type="match status" value="1"/>
</dbReference>
<dbReference type="InterPro" id="IPR033649">
    <property type="entry name" value="MtLigD_Pol-like"/>
</dbReference>
<dbReference type="GO" id="GO:0004527">
    <property type="term" value="F:exonuclease activity"/>
    <property type="evidence" value="ECO:0007669"/>
    <property type="project" value="UniProtKB-KW"/>
</dbReference>
<evidence type="ECO:0000256" key="3">
    <source>
        <dbReference type="ARBA" id="ARBA00022598"/>
    </source>
</evidence>
<dbReference type="CDD" id="cd07971">
    <property type="entry name" value="OBF_DNA_ligase_LigD"/>
    <property type="match status" value="1"/>
</dbReference>
<evidence type="ECO:0000256" key="7">
    <source>
        <dbReference type="ARBA" id="ARBA00022723"/>
    </source>
</evidence>
<keyword evidence="6" id="KW-0540">Nuclease</keyword>
<keyword evidence="5" id="KW-0548">Nucleotidyltransferase</keyword>
<protein>
    <recommendedName>
        <fullName evidence="2">DNA ligase (ATP)</fullName>
        <ecNumber evidence="2">6.5.1.1</ecNumber>
    </recommendedName>
    <alternativeName>
        <fullName evidence="19">NHEJ DNA polymerase</fullName>
    </alternativeName>
</protein>
<evidence type="ECO:0000256" key="5">
    <source>
        <dbReference type="ARBA" id="ARBA00022695"/>
    </source>
</evidence>
<keyword evidence="16" id="KW-0234">DNA repair</keyword>
<dbReference type="NCBIfam" id="TIGR02778">
    <property type="entry name" value="ligD_pol"/>
    <property type="match status" value="1"/>
</dbReference>
<dbReference type="Gene3D" id="3.30.470.30">
    <property type="entry name" value="DNA ligase/mRNA capping enzyme"/>
    <property type="match status" value="1"/>
</dbReference>
<dbReference type="InterPro" id="IPR012340">
    <property type="entry name" value="NA-bd_OB-fold"/>
</dbReference>
<evidence type="ECO:0000256" key="23">
    <source>
        <dbReference type="SAM" id="MobiDB-lite"/>
    </source>
</evidence>
<dbReference type="Pfam" id="PF04679">
    <property type="entry name" value="DNA_ligase_A_C"/>
    <property type="match status" value="1"/>
</dbReference>
<keyword evidence="13" id="KW-0239">DNA-directed DNA polymerase</keyword>
<keyword evidence="18" id="KW-0511">Multifunctional enzyme</keyword>
<dbReference type="InterPro" id="IPR012310">
    <property type="entry name" value="DNA_ligase_ATP-dep_cent"/>
</dbReference>
<evidence type="ECO:0000256" key="4">
    <source>
        <dbReference type="ARBA" id="ARBA00022679"/>
    </source>
</evidence>
<evidence type="ECO:0000256" key="20">
    <source>
        <dbReference type="ARBA" id="ARBA00034003"/>
    </source>
</evidence>
<evidence type="ECO:0000256" key="16">
    <source>
        <dbReference type="ARBA" id="ARBA00023204"/>
    </source>
</evidence>
<dbReference type="GO" id="GO:0003887">
    <property type="term" value="F:DNA-directed DNA polymerase activity"/>
    <property type="evidence" value="ECO:0007669"/>
    <property type="project" value="UniProtKB-KW"/>
</dbReference>
<dbReference type="CDD" id="cd07906">
    <property type="entry name" value="Adenylation_DNA_ligase_LigD_LigC"/>
    <property type="match status" value="1"/>
</dbReference>
<reference evidence="25" key="1">
    <citation type="submission" date="2024-04" db="EMBL/GenBank/DDBJ databases">
        <authorList>
            <person name="Roder T."/>
            <person name="Oberhansli S."/>
            <person name="Kreuzer M."/>
        </authorList>
    </citation>
    <scope>NUCLEOTIDE SEQUENCE</scope>
    <source>
        <strain evidence="25">LWS13-1.2</strain>
    </source>
</reference>
<evidence type="ECO:0000256" key="19">
    <source>
        <dbReference type="ARBA" id="ARBA00029943"/>
    </source>
</evidence>
<keyword evidence="12" id="KW-0067">ATP-binding</keyword>
<dbReference type="NCBIfam" id="TIGR02777">
    <property type="entry name" value="LigD_PE_dom"/>
    <property type="match status" value="1"/>
</dbReference>
<evidence type="ECO:0000256" key="18">
    <source>
        <dbReference type="ARBA" id="ARBA00023268"/>
    </source>
</evidence>
<name>A0AAU6S6M2_9MICO</name>
<dbReference type="Gene3D" id="3.30.1490.70">
    <property type="match status" value="1"/>
</dbReference>
<gene>
    <name evidence="25" type="ORF">MRBLWS13_000123</name>
</gene>
<dbReference type="InterPro" id="IPR016059">
    <property type="entry name" value="DNA_ligase_ATP-dep_CS"/>
</dbReference>
<dbReference type="EMBL" id="CP151632">
    <property type="protein sequence ID" value="WZO32532.1"/>
    <property type="molecule type" value="Genomic_DNA"/>
</dbReference>
<dbReference type="Gene3D" id="3.90.920.10">
    <property type="entry name" value="DNA primase, PRIM domain"/>
    <property type="match status" value="1"/>
</dbReference>
<proteinExistence type="inferred from homology"/>
<evidence type="ECO:0000256" key="1">
    <source>
        <dbReference type="ARBA" id="ARBA00001936"/>
    </source>
</evidence>
<dbReference type="GO" id="GO:0006310">
    <property type="term" value="P:DNA recombination"/>
    <property type="evidence" value="ECO:0007669"/>
    <property type="project" value="UniProtKB-KW"/>
</dbReference>
<evidence type="ECO:0000256" key="21">
    <source>
        <dbReference type="ARBA" id="ARBA00049981"/>
    </source>
</evidence>
<dbReference type="Pfam" id="PF21686">
    <property type="entry name" value="LigD_Prim-Pol"/>
    <property type="match status" value="1"/>
</dbReference>
<organism evidence="25">
    <name type="scientific">Microbacterium sp. LWS13-1.2</name>
    <dbReference type="NCBI Taxonomy" id="3135264"/>
    <lineage>
        <taxon>Bacteria</taxon>
        <taxon>Bacillati</taxon>
        <taxon>Actinomycetota</taxon>
        <taxon>Actinomycetes</taxon>
        <taxon>Micrococcales</taxon>
        <taxon>Microbacteriaceae</taxon>
        <taxon>Microbacterium</taxon>
    </lineage>
</organism>
<dbReference type="SUPFAM" id="SSF50249">
    <property type="entry name" value="Nucleic acid-binding proteins"/>
    <property type="match status" value="1"/>
</dbReference>
<feature type="compositionally biased region" description="Polar residues" evidence="23">
    <location>
        <begin position="510"/>
        <end position="542"/>
    </location>
</feature>
<dbReference type="InterPro" id="IPR014146">
    <property type="entry name" value="LigD_ligase_dom"/>
</dbReference>
<keyword evidence="15" id="KW-0233">DNA recombination</keyword>
<accession>A0AAU6S6M2</accession>
<dbReference type="InterPro" id="IPR052171">
    <property type="entry name" value="NHEJ_LigD"/>
</dbReference>
<evidence type="ECO:0000256" key="6">
    <source>
        <dbReference type="ARBA" id="ARBA00022722"/>
    </source>
</evidence>
<keyword evidence="3 25" id="KW-0436">Ligase</keyword>
<dbReference type="Gene3D" id="2.40.50.140">
    <property type="entry name" value="Nucleic acid-binding proteins"/>
    <property type="match status" value="1"/>
</dbReference>
<feature type="region of interest" description="Disordered" evidence="23">
    <location>
        <begin position="463"/>
        <end position="567"/>
    </location>
</feature>
<dbReference type="InterPro" id="IPR014144">
    <property type="entry name" value="LigD_PE_domain"/>
</dbReference>
<evidence type="ECO:0000259" key="24">
    <source>
        <dbReference type="PROSITE" id="PS50160"/>
    </source>
</evidence>
<dbReference type="NCBIfam" id="NF007210">
    <property type="entry name" value="PRK09632.1"/>
    <property type="match status" value="1"/>
</dbReference>
<evidence type="ECO:0000256" key="15">
    <source>
        <dbReference type="ARBA" id="ARBA00023172"/>
    </source>
</evidence>
<sequence>MAGEEQLVRIGGRRLRITNLDKVLYPETGTTKGEVIDYYSRIGEVLIPHVIGRPVTRKRWPDGVGTEEDPGMVFFAKDLERGAPSWVKRMPIPHSTGTKEYPLVGDIPTLVYLAQVASLELHVPQWRFAPDGGRGPADRLVLDLDPGPGVGLPECAVVAGWARGILADMGLEPYPVTSGSKGIHLYTALPPGQSTEQASALANELARAIEADHRDLVVSSMKKSERHGKVLIDWSQNNGSKTTIAPYSLRGRAHPTVAAPRTWDELADPQLRHLDFTEVLERIESIGDPMAALGFHAGGREAESGPLSAYISKRSAQRTPEPVPANPLGATPSGDRPRFVIQEHHASRLHWDFRLERDGVLVSWAVPRGVPHSYKRNNLAVMTEDHPMEYASFEGTIPAGEYGGGTVTIWDDGRYDLEKWRDDEIIATLEGRPGGPLGRVRLALIRTEGEGEKSSWLLHRMKTDADGRPQPDGTVVEPTPQADEPHSPAQRAASRSPRRSEEPPRKGHVSSGSHTTTEPDVNSSSHTTTEPHVNSGSPTSIEPRSGPDSLPQSRVNRKFNDVSQSVSTVPMADLRPMLASPATPGTARAAARAWAAKDGTGETWVEMKWDGIRAVGVWDGHRLRLFARSGNEVTHRYPELTAVDAGLGDEHAVLDGELVALEPDGRPSFPLLQTRMNLERAGDIAREARRTPVRYYLFDVLSHDGDDLADLPLRERRDVLEAVAAASVDAIVIPPVFDDVDAALDTSIQLRLEGIVVKDPGSRYLRGGRSESWLKVKITRTQEVVIAGIRPGKGGRSNTFGSLLLGIPDEAGLRYAGRVGSGFSDSTLATLMKKLLPLRTDANPLVGVPPLDARDALWVRPALVGEVEYGEFTPGGILRHPRWRGLRPDKSPDEVRRED</sequence>
<evidence type="ECO:0000256" key="9">
    <source>
        <dbReference type="ARBA" id="ARBA00022763"/>
    </source>
</evidence>
<keyword evidence="4" id="KW-0808">Transferase</keyword>
<dbReference type="InterPro" id="IPR014145">
    <property type="entry name" value="LigD_pol_dom"/>
</dbReference>
<comment type="catalytic activity">
    <reaction evidence="20">
        <text>ATP + (deoxyribonucleotide)n-3'-hydroxyl + 5'-phospho-(deoxyribonucleotide)m = (deoxyribonucleotide)n+m + AMP + diphosphate.</text>
        <dbReference type="EC" id="6.5.1.1"/>
    </reaction>
</comment>
<dbReference type="InterPro" id="IPR012309">
    <property type="entry name" value="DNA_ligase_ATP-dep_C"/>
</dbReference>
<comment type="similarity">
    <text evidence="22">In the N-terminal section; belongs to the LigD polymerase family.</text>
</comment>
<keyword evidence="11" id="KW-0269">Exonuclease</keyword>
<dbReference type="EC" id="6.5.1.1" evidence="2"/>
<feature type="region of interest" description="Disordered" evidence="23">
    <location>
        <begin position="313"/>
        <end position="334"/>
    </location>
</feature>
<dbReference type="Pfam" id="PF01068">
    <property type="entry name" value="DNA_ligase_A_M"/>
    <property type="match status" value="1"/>
</dbReference>
<evidence type="ECO:0000256" key="11">
    <source>
        <dbReference type="ARBA" id="ARBA00022839"/>
    </source>
</evidence>
<dbReference type="GO" id="GO:0003910">
    <property type="term" value="F:DNA ligase (ATP) activity"/>
    <property type="evidence" value="ECO:0007669"/>
    <property type="project" value="UniProtKB-EC"/>
</dbReference>
<dbReference type="PROSITE" id="PS00697">
    <property type="entry name" value="DNA_LIGASE_A1"/>
    <property type="match status" value="1"/>
</dbReference>
<keyword evidence="14" id="KW-0238">DNA-binding</keyword>
<evidence type="ECO:0000256" key="2">
    <source>
        <dbReference type="ARBA" id="ARBA00012727"/>
    </source>
</evidence>
<evidence type="ECO:0000256" key="12">
    <source>
        <dbReference type="ARBA" id="ARBA00022840"/>
    </source>
</evidence>
<evidence type="ECO:0000256" key="17">
    <source>
        <dbReference type="ARBA" id="ARBA00023211"/>
    </source>
</evidence>
<evidence type="ECO:0000256" key="14">
    <source>
        <dbReference type="ARBA" id="ARBA00023125"/>
    </source>
</evidence>
<keyword evidence="8" id="KW-0547">Nucleotide-binding</keyword>
<evidence type="ECO:0000256" key="10">
    <source>
        <dbReference type="ARBA" id="ARBA00022801"/>
    </source>
</evidence>
<dbReference type="RefSeq" id="WP_349427164.1">
    <property type="nucleotide sequence ID" value="NZ_CP151632.1"/>
</dbReference>
<dbReference type="PANTHER" id="PTHR42705">
    <property type="entry name" value="BIFUNCTIONAL NON-HOMOLOGOUS END JOINING PROTEIN LIGD"/>
    <property type="match status" value="1"/>
</dbReference>
<dbReference type="PANTHER" id="PTHR42705:SF2">
    <property type="entry name" value="BIFUNCTIONAL NON-HOMOLOGOUS END JOINING PROTEIN LIGD"/>
    <property type="match status" value="1"/>
</dbReference>
<dbReference type="GO" id="GO:0005524">
    <property type="term" value="F:ATP binding"/>
    <property type="evidence" value="ECO:0007669"/>
    <property type="project" value="UniProtKB-KW"/>
</dbReference>
<comment type="similarity">
    <text evidence="21">In the C-terminal section; belongs to the ATP-dependent DNA ligase family.</text>
</comment>
<evidence type="ECO:0000256" key="8">
    <source>
        <dbReference type="ARBA" id="ARBA00022741"/>
    </source>
</evidence>
<dbReference type="GO" id="GO:0003677">
    <property type="term" value="F:DNA binding"/>
    <property type="evidence" value="ECO:0007669"/>
    <property type="project" value="UniProtKB-KW"/>
</dbReference>
<keyword evidence="10" id="KW-0378">Hydrolase</keyword>
<dbReference type="NCBIfam" id="TIGR02779">
    <property type="entry name" value="NHEJ_ligase_lig"/>
    <property type="match status" value="1"/>
</dbReference>
<evidence type="ECO:0000256" key="13">
    <source>
        <dbReference type="ARBA" id="ARBA00022932"/>
    </source>
</evidence>
<keyword evidence="7" id="KW-0479">Metal-binding</keyword>
<dbReference type="CDD" id="cd04863">
    <property type="entry name" value="MtLigD_Pol_like"/>
    <property type="match status" value="1"/>
</dbReference>
<dbReference type="GO" id="GO:0046872">
    <property type="term" value="F:metal ion binding"/>
    <property type="evidence" value="ECO:0007669"/>
    <property type="project" value="UniProtKB-KW"/>
</dbReference>
<keyword evidence="9" id="KW-0227">DNA damage</keyword>